<dbReference type="Gene3D" id="1.10.760.10">
    <property type="entry name" value="Cytochrome c-like domain"/>
    <property type="match status" value="1"/>
</dbReference>
<dbReference type="RefSeq" id="WP_173942597.1">
    <property type="nucleotide sequence ID" value="NZ_CBCSCD010000001.1"/>
</dbReference>
<reference evidence="7 8" key="1">
    <citation type="submission" date="2018-04" db="EMBL/GenBank/DDBJ databases">
        <title>Polynucleobacter sp. LimPoW16 genome.</title>
        <authorList>
            <person name="Hahn M.W."/>
        </authorList>
    </citation>
    <scope>NUCLEOTIDE SEQUENCE [LARGE SCALE GENOMIC DNA]</scope>
    <source>
        <strain evidence="7 8">LimPoW16</strain>
    </source>
</reference>
<protein>
    <submittedName>
        <fullName evidence="7">Cytochrome C oxidase Cbb3</fullName>
    </submittedName>
</protein>
<organism evidence="7 8">
    <name type="scientific">Polynucleobacter antarcticus</name>
    <dbReference type="NCBI Taxonomy" id="1743162"/>
    <lineage>
        <taxon>Bacteria</taxon>
        <taxon>Pseudomonadati</taxon>
        <taxon>Pseudomonadota</taxon>
        <taxon>Betaproteobacteria</taxon>
        <taxon>Burkholderiales</taxon>
        <taxon>Burkholderiaceae</taxon>
        <taxon>Polynucleobacter</taxon>
    </lineage>
</organism>
<keyword evidence="2 4" id="KW-0479">Metal-binding</keyword>
<dbReference type="GO" id="GO:0009055">
    <property type="term" value="F:electron transfer activity"/>
    <property type="evidence" value="ECO:0007669"/>
    <property type="project" value="InterPro"/>
</dbReference>
<evidence type="ECO:0000313" key="7">
    <source>
        <dbReference type="EMBL" id="QKM62443.1"/>
    </source>
</evidence>
<dbReference type="GO" id="GO:0020037">
    <property type="term" value="F:heme binding"/>
    <property type="evidence" value="ECO:0007669"/>
    <property type="project" value="InterPro"/>
</dbReference>
<keyword evidence="1 4" id="KW-0349">Heme</keyword>
<evidence type="ECO:0000313" key="8">
    <source>
        <dbReference type="Proteomes" id="UP000500806"/>
    </source>
</evidence>
<dbReference type="InterPro" id="IPR036909">
    <property type="entry name" value="Cyt_c-like_dom_sf"/>
</dbReference>
<dbReference type="GO" id="GO:0046872">
    <property type="term" value="F:metal ion binding"/>
    <property type="evidence" value="ECO:0007669"/>
    <property type="project" value="UniProtKB-KW"/>
</dbReference>
<name>A0A6M9Q2C6_9BURK</name>
<dbReference type="KEGG" id="pani:DCO16_04820"/>
<dbReference type="AlphaFoldDB" id="A0A6M9Q2C6"/>
<sequence length="195" mass="20914">MSSKNINKNQQRERELSEPDEKVKPLPWFFLMFLGAVAMWGSFYIVSSPSGGASSNGDNRAISKPQESIAMTPSADGQAIFTGKCAACHQASGLGVSGVFPPLAGAEWVLGDPKILSNILLHGVVGELKVKDVIYKGAMPAFKTLSDDEIAAVLTFIRSQWGNSASPIPTDVVKAQRELTKDREASYNGGDELIK</sequence>
<feature type="transmembrane region" description="Helical" evidence="5">
    <location>
        <begin position="26"/>
        <end position="46"/>
    </location>
</feature>
<feature type="domain" description="Cytochrome c" evidence="6">
    <location>
        <begin position="72"/>
        <end position="161"/>
    </location>
</feature>
<evidence type="ECO:0000256" key="1">
    <source>
        <dbReference type="ARBA" id="ARBA00022617"/>
    </source>
</evidence>
<dbReference type="EMBL" id="CP028941">
    <property type="protein sequence ID" value="QKM62443.1"/>
    <property type="molecule type" value="Genomic_DNA"/>
</dbReference>
<keyword evidence="5" id="KW-0472">Membrane</keyword>
<evidence type="ECO:0000259" key="6">
    <source>
        <dbReference type="PROSITE" id="PS51007"/>
    </source>
</evidence>
<evidence type="ECO:0000256" key="4">
    <source>
        <dbReference type="PROSITE-ProRule" id="PRU00433"/>
    </source>
</evidence>
<keyword evidence="3 4" id="KW-0408">Iron</keyword>
<dbReference type="PANTHER" id="PTHR35008:SF4">
    <property type="entry name" value="BLL4482 PROTEIN"/>
    <property type="match status" value="1"/>
</dbReference>
<dbReference type="Pfam" id="PF00034">
    <property type="entry name" value="Cytochrom_C"/>
    <property type="match status" value="1"/>
</dbReference>
<accession>A0A6M9Q2C6</accession>
<dbReference type="InterPro" id="IPR051459">
    <property type="entry name" value="Cytochrome_c-type_DH"/>
</dbReference>
<dbReference type="PROSITE" id="PS51007">
    <property type="entry name" value="CYTC"/>
    <property type="match status" value="1"/>
</dbReference>
<dbReference type="Proteomes" id="UP000500806">
    <property type="component" value="Chromosome"/>
</dbReference>
<evidence type="ECO:0000256" key="5">
    <source>
        <dbReference type="SAM" id="Phobius"/>
    </source>
</evidence>
<proteinExistence type="predicted"/>
<keyword evidence="5" id="KW-1133">Transmembrane helix</keyword>
<dbReference type="SUPFAM" id="SSF46626">
    <property type="entry name" value="Cytochrome c"/>
    <property type="match status" value="1"/>
</dbReference>
<dbReference type="PANTHER" id="PTHR35008">
    <property type="entry name" value="BLL4482 PROTEIN-RELATED"/>
    <property type="match status" value="1"/>
</dbReference>
<evidence type="ECO:0000256" key="2">
    <source>
        <dbReference type="ARBA" id="ARBA00022723"/>
    </source>
</evidence>
<keyword evidence="8" id="KW-1185">Reference proteome</keyword>
<keyword evidence="5" id="KW-0812">Transmembrane</keyword>
<gene>
    <name evidence="7" type="ORF">DCO16_04820</name>
</gene>
<evidence type="ECO:0000256" key="3">
    <source>
        <dbReference type="ARBA" id="ARBA00023004"/>
    </source>
</evidence>
<dbReference type="InterPro" id="IPR009056">
    <property type="entry name" value="Cyt_c-like_dom"/>
</dbReference>